<protein>
    <submittedName>
        <fullName evidence="2">Uncharacterized protein</fullName>
    </submittedName>
</protein>
<keyword evidence="3" id="KW-1185">Reference proteome</keyword>
<evidence type="ECO:0000313" key="3">
    <source>
        <dbReference type="Proteomes" id="UP001066276"/>
    </source>
</evidence>
<feature type="region of interest" description="Disordered" evidence="1">
    <location>
        <begin position="156"/>
        <end position="213"/>
    </location>
</feature>
<proteinExistence type="predicted"/>
<organism evidence="2 3">
    <name type="scientific">Pleurodeles waltl</name>
    <name type="common">Iberian ribbed newt</name>
    <dbReference type="NCBI Taxonomy" id="8319"/>
    <lineage>
        <taxon>Eukaryota</taxon>
        <taxon>Metazoa</taxon>
        <taxon>Chordata</taxon>
        <taxon>Craniata</taxon>
        <taxon>Vertebrata</taxon>
        <taxon>Euteleostomi</taxon>
        <taxon>Amphibia</taxon>
        <taxon>Batrachia</taxon>
        <taxon>Caudata</taxon>
        <taxon>Salamandroidea</taxon>
        <taxon>Salamandridae</taxon>
        <taxon>Pleurodelinae</taxon>
        <taxon>Pleurodeles</taxon>
    </lineage>
</organism>
<gene>
    <name evidence="2" type="ORF">NDU88_004299</name>
</gene>
<name>A0AAV7TRI6_PLEWA</name>
<evidence type="ECO:0000313" key="2">
    <source>
        <dbReference type="EMBL" id="KAJ1179060.1"/>
    </source>
</evidence>
<accession>A0AAV7TRI6</accession>
<feature type="compositionally biased region" description="Basic and acidic residues" evidence="1">
    <location>
        <begin position="24"/>
        <end position="33"/>
    </location>
</feature>
<dbReference type="Proteomes" id="UP001066276">
    <property type="component" value="Chromosome 3_2"/>
</dbReference>
<comment type="caution">
    <text evidence="2">The sequence shown here is derived from an EMBL/GenBank/DDBJ whole genome shotgun (WGS) entry which is preliminary data.</text>
</comment>
<dbReference type="EMBL" id="JANPWB010000006">
    <property type="protein sequence ID" value="KAJ1179060.1"/>
    <property type="molecule type" value="Genomic_DNA"/>
</dbReference>
<feature type="region of interest" description="Disordered" evidence="1">
    <location>
        <begin position="1"/>
        <end position="100"/>
    </location>
</feature>
<dbReference type="AlphaFoldDB" id="A0AAV7TRI6"/>
<sequence length="213" mass="23043">MSVSAAAGGESALGGDRIPAPRRQSREWPRMGPEEPVPVRGLNKERKQKEGALPQREIQDASGGVPGDHGGRAGKAQRQPPAAVEAQGVRADQGQPVHLRRRPAALPLQGAPLPLHQEAGLRGAHRQVHLLHHRDHRKQGDRLPLLRAELLERSHHHGPHRLPEQEGHPALQGPPGLSRQAPQQHGAAHGEVRVSHPGPTAGSQDQEILLFRT</sequence>
<reference evidence="2" key="1">
    <citation type="journal article" date="2022" name="bioRxiv">
        <title>Sequencing and chromosome-scale assembly of the giantPleurodeles waltlgenome.</title>
        <authorList>
            <person name="Brown T."/>
            <person name="Elewa A."/>
            <person name="Iarovenko S."/>
            <person name="Subramanian E."/>
            <person name="Araus A.J."/>
            <person name="Petzold A."/>
            <person name="Susuki M."/>
            <person name="Suzuki K.-i.T."/>
            <person name="Hayashi T."/>
            <person name="Toyoda A."/>
            <person name="Oliveira C."/>
            <person name="Osipova E."/>
            <person name="Leigh N.D."/>
            <person name="Simon A."/>
            <person name="Yun M.H."/>
        </authorList>
    </citation>
    <scope>NUCLEOTIDE SEQUENCE</scope>
    <source>
        <strain evidence="2">20211129_DDA</strain>
        <tissue evidence="2">Liver</tissue>
    </source>
</reference>
<feature type="compositionally biased region" description="Low complexity" evidence="1">
    <location>
        <begin position="1"/>
        <end position="15"/>
    </location>
</feature>
<evidence type="ECO:0000256" key="1">
    <source>
        <dbReference type="SAM" id="MobiDB-lite"/>
    </source>
</evidence>